<comment type="caution">
    <text evidence="3">The sequence shown here is derived from an EMBL/GenBank/DDBJ whole genome shotgun (WGS) entry which is preliminary data.</text>
</comment>
<keyword evidence="2" id="KW-0472">Membrane</keyword>
<evidence type="ECO:0000313" key="3">
    <source>
        <dbReference type="EMBL" id="HIR58040.1"/>
    </source>
</evidence>
<name>A0A9D1DS66_9FIRM</name>
<proteinExistence type="predicted"/>
<dbReference type="EMBL" id="DVHF01000128">
    <property type="protein sequence ID" value="HIR58040.1"/>
    <property type="molecule type" value="Genomic_DNA"/>
</dbReference>
<protein>
    <submittedName>
        <fullName evidence="3">Stage III sporulation protein AG</fullName>
    </submittedName>
</protein>
<feature type="transmembrane region" description="Helical" evidence="2">
    <location>
        <begin position="28"/>
        <end position="46"/>
    </location>
</feature>
<organism evidence="3 4">
    <name type="scientific">Candidatus Gallacutalibacter pullicola</name>
    <dbReference type="NCBI Taxonomy" id="2840830"/>
    <lineage>
        <taxon>Bacteria</taxon>
        <taxon>Bacillati</taxon>
        <taxon>Bacillota</taxon>
        <taxon>Clostridia</taxon>
        <taxon>Eubacteriales</taxon>
        <taxon>Candidatus Gallacutalibacter</taxon>
    </lineage>
</organism>
<sequence>MAAEDQKKKWESVPLLQYFSENGKWRSLLAGAGLVGILLIFLSGYLPGDSGEEQEVQLAAAASETERYAQELEQKLADIVSRISGAGRAEVLVTMERGSQTVYAREEKRTAQSAGGSGSGLGNESSETKYILVRDADGSEQALAVMEVEPVVKGVIIVCQGGNNPTVQQNIINAVTTALDISSARVCVVQGQAGDG</sequence>
<feature type="region of interest" description="Disordered" evidence="1">
    <location>
        <begin position="104"/>
        <end position="123"/>
    </location>
</feature>
<evidence type="ECO:0000313" key="4">
    <source>
        <dbReference type="Proteomes" id="UP000886785"/>
    </source>
</evidence>
<reference evidence="3" key="2">
    <citation type="journal article" date="2021" name="PeerJ">
        <title>Extensive microbial diversity within the chicken gut microbiome revealed by metagenomics and culture.</title>
        <authorList>
            <person name="Gilroy R."/>
            <person name="Ravi A."/>
            <person name="Getino M."/>
            <person name="Pursley I."/>
            <person name="Horton D.L."/>
            <person name="Alikhan N.F."/>
            <person name="Baker D."/>
            <person name="Gharbi K."/>
            <person name="Hall N."/>
            <person name="Watson M."/>
            <person name="Adriaenssens E.M."/>
            <person name="Foster-Nyarko E."/>
            <person name="Jarju S."/>
            <person name="Secka A."/>
            <person name="Antonio M."/>
            <person name="Oren A."/>
            <person name="Chaudhuri R.R."/>
            <person name="La Ragione R."/>
            <person name="Hildebrand F."/>
            <person name="Pallen M.J."/>
        </authorList>
    </citation>
    <scope>NUCLEOTIDE SEQUENCE</scope>
    <source>
        <strain evidence="3">ChiSjej1B19-7085</strain>
    </source>
</reference>
<dbReference type="AlphaFoldDB" id="A0A9D1DS66"/>
<dbReference type="Proteomes" id="UP000886785">
    <property type="component" value="Unassembled WGS sequence"/>
</dbReference>
<gene>
    <name evidence="3" type="ORF">IAA54_10255</name>
</gene>
<reference evidence="3" key="1">
    <citation type="submission" date="2020-10" db="EMBL/GenBank/DDBJ databases">
        <authorList>
            <person name="Gilroy R."/>
        </authorList>
    </citation>
    <scope>NUCLEOTIDE SEQUENCE</scope>
    <source>
        <strain evidence="3">ChiSjej1B19-7085</strain>
    </source>
</reference>
<keyword evidence="2" id="KW-0812">Transmembrane</keyword>
<evidence type="ECO:0000256" key="1">
    <source>
        <dbReference type="SAM" id="MobiDB-lite"/>
    </source>
</evidence>
<evidence type="ECO:0000256" key="2">
    <source>
        <dbReference type="SAM" id="Phobius"/>
    </source>
</evidence>
<keyword evidence="2" id="KW-1133">Transmembrane helix</keyword>
<accession>A0A9D1DS66</accession>